<sequence>MSLDAPYAPDNIFAKILRKEIPSHVIFETDHALAILDAFPMVRGHALLIPKAPVVSVLDMSPDVAAKVLAELPRLARAVQHATGAPGVNVLQNSGKEAGQVVFHCHFHVIPRFEGDGAVSKKAPGPMISADEAKSLLSAMRLPFSESLAAVDALISEVADGQVKPPKQAAAAPSPNTKAPRAADKAGSAKAPAATPAKPSGGPPSSTPAADSGTPQSSKGDKKAAKEAKQAAAAAKQPAGGADGDRDVDISWADIRVGVITDAKAHPESPKLYVETIDLGEPEPRTVLSGLAAHMPLEKVKGARVVVICNLKPRKMAGIESQGMVLCASDAEKTALDFVVPPPDAPAGARFEWPGYSGEPETAKKMDKKKAWEAIQPLLRTDDKGRACYKDAPFTVASGSCTSSLKNGIIS</sequence>
<dbReference type="SUPFAM" id="SSF50249">
    <property type="entry name" value="Nucleic acid-binding proteins"/>
    <property type="match status" value="1"/>
</dbReference>
<evidence type="ECO:0000259" key="9">
    <source>
        <dbReference type="PROSITE" id="PS51084"/>
    </source>
</evidence>
<keyword evidence="2 5" id="KW-0694">RNA-binding</keyword>
<dbReference type="InterPro" id="IPR051270">
    <property type="entry name" value="Tyrosine-tRNA_ligase_regulator"/>
</dbReference>
<feature type="domain" description="TRNA-binding" evidence="8">
    <location>
        <begin position="249"/>
        <end position="352"/>
    </location>
</feature>
<dbReference type="SUPFAM" id="SSF54197">
    <property type="entry name" value="HIT-like"/>
    <property type="match status" value="1"/>
</dbReference>
<dbReference type="Pfam" id="PF01588">
    <property type="entry name" value="tRNA_bind"/>
    <property type="match status" value="1"/>
</dbReference>
<name>A0A7S4B163_CHRCT</name>
<evidence type="ECO:0008006" key="11">
    <source>
        <dbReference type="Google" id="ProtNLM"/>
    </source>
</evidence>
<evidence type="ECO:0000256" key="7">
    <source>
        <dbReference type="SAM" id="MobiDB-lite"/>
    </source>
</evidence>
<keyword evidence="1 5" id="KW-0820">tRNA-binding</keyword>
<dbReference type="Gene3D" id="2.40.50.140">
    <property type="entry name" value="Nucleic acid-binding proteins"/>
    <property type="match status" value="1"/>
</dbReference>
<organism evidence="10">
    <name type="scientific">Chrysotila carterae</name>
    <name type="common">Marine alga</name>
    <name type="synonym">Syracosphaera carterae</name>
    <dbReference type="NCBI Taxonomy" id="13221"/>
    <lineage>
        <taxon>Eukaryota</taxon>
        <taxon>Haptista</taxon>
        <taxon>Haptophyta</taxon>
        <taxon>Prymnesiophyceae</taxon>
        <taxon>Isochrysidales</taxon>
        <taxon>Isochrysidaceae</taxon>
        <taxon>Chrysotila</taxon>
    </lineage>
</organism>
<evidence type="ECO:0000256" key="5">
    <source>
        <dbReference type="PROSITE-ProRule" id="PRU00209"/>
    </source>
</evidence>
<evidence type="ECO:0000259" key="8">
    <source>
        <dbReference type="PROSITE" id="PS50886"/>
    </source>
</evidence>
<dbReference type="InterPro" id="IPR011146">
    <property type="entry name" value="HIT-like"/>
</dbReference>
<evidence type="ECO:0000256" key="3">
    <source>
        <dbReference type="PIRSR" id="PIRSR601310-1"/>
    </source>
</evidence>
<dbReference type="GO" id="GO:0003824">
    <property type="term" value="F:catalytic activity"/>
    <property type="evidence" value="ECO:0007669"/>
    <property type="project" value="InterPro"/>
</dbReference>
<proteinExistence type="predicted"/>
<dbReference type="InterPro" id="IPR001310">
    <property type="entry name" value="Histidine_triad_HIT"/>
</dbReference>
<reference evidence="10" key="1">
    <citation type="submission" date="2021-01" db="EMBL/GenBank/DDBJ databases">
        <authorList>
            <person name="Corre E."/>
            <person name="Pelletier E."/>
            <person name="Niang G."/>
            <person name="Scheremetjew M."/>
            <person name="Finn R."/>
            <person name="Kale V."/>
            <person name="Holt S."/>
            <person name="Cochrane G."/>
            <person name="Meng A."/>
            <person name="Brown T."/>
            <person name="Cohen L."/>
        </authorList>
    </citation>
    <scope>NUCLEOTIDE SEQUENCE</scope>
    <source>
        <strain evidence="10">CCMP645</strain>
    </source>
</reference>
<protein>
    <recommendedName>
        <fullName evidence="11">tRNA-binding domain-containing protein</fullName>
    </recommendedName>
</protein>
<dbReference type="AlphaFoldDB" id="A0A7S4B163"/>
<feature type="compositionally biased region" description="Low complexity" evidence="7">
    <location>
        <begin position="164"/>
        <end position="200"/>
    </location>
</feature>
<evidence type="ECO:0000313" key="10">
    <source>
        <dbReference type="EMBL" id="CAE0750532.1"/>
    </source>
</evidence>
<dbReference type="InterPro" id="IPR002547">
    <property type="entry name" value="tRNA-bd_dom"/>
</dbReference>
<dbReference type="InterPro" id="IPR039384">
    <property type="entry name" value="HINT"/>
</dbReference>
<dbReference type="InterPro" id="IPR012340">
    <property type="entry name" value="NA-bd_OB-fold"/>
</dbReference>
<evidence type="ECO:0000256" key="2">
    <source>
        <dbReference type="ARBA" id="ARBA00022884"/>
    </source>
</evidence>
<feature type="compositionally biased region" description="Basic and acidic residues" evidence="7">
    <location>
        <begin position="219"/>
        <end position="229"/>
    </location>
</feature>
<dbReference type="PANTHER" id="PTHR11586:SF33">
    <property type="entry name" value="AMINOACYL TRNA SYNTHASE COMPLEX-INTERACTING MULTIFUNCTIONAL PROTEIN 1"/>
    <property type="match status" value="1"/>
</dbReference>
<feature type="region of interest" description="Disordered" evidence="7">
    <location>
        <begin position="161"/>
        <end position="247"/>
    </location>
</feature>
<gene>
    <name evidence="10" type="ORF">PCAR00345_LOCUS3117</name>
</gene>
<dbReference type="PANTHER" id="PTHR11586">
    <property type="entry name" value="TRNA-AMINOACYLATION COFACTOR ARC1 FAMILY MEMBER"/>
    <property type="match status" value="1"/>
</dbReference>
<dbReference type="GO" id="GO:0000049">
    <property type="term" value="F:tRNA binding"/>
    <property type="evidence" value="ECO:0007669"/>
    <property type="project" value="UniProtKB-UniRule"/>
</dbReference>
<evidence type="ECO:0000256" key="1">
    <source>
        <dbReference type="ARBA" id="ARBA00022555"/>
    </source>
</evidence>
<dbReference type="CDD" id="cd02799">
    <property type="entry name" value="tRNA_bind_EMAP-II_like"/>
    <property type="match status" value="1"/>
</dbReference>
<dbReference type="PROSITE" id="PS50886">
    <property type="entry name" value="TRBD"/>
    <property type="match status" value="1"/>
</dbReference>
<feature type="active site" description="Tele-AMP-histidine intermediate" evidence="3">
    <location>
        <position position="106"/>
    </location>
</feature>
<evidence type="ECO:0000256" key="4">
    <source>
        <dbReference type="PIRSR" id="PIRSR601310-3"/>
    </source>
</evidence>
<dbReference type="Pfam" id="PF01230">
    <property type="entry name" value="HIT"/>
    <property type="match status" value="1"/>
</dbReference>
<dbReference type="InterPro" id="IPR036265">
    <property type="entry name" value="HIT-like_sf"/>
</dbReference>
<feature type="domain" description="HIT" evidence="9">
    <location>
        <begin position="12"/>
        <end position="119"/>
    </location>
</feature>
<feature type="compositionally biased region" description="Low complexity" evidence="7">
    <location>
        <begin position="230"/>
        <end position="240"/>
    </location>
</feature>
<feature type="short sequence motif" description="Histidine triad motif" evidence="4 6">
    <location>
        <begin position="104"/>
        <end position="108"/>
    </location>
</feature>
<dbReference type="PROSITE" id="PS51084">
    <property type="entry name" value="HIT_2"/>
    <property type="match status" value="1"/>
</dbReference>
<dbReference type="PRINTS" id="PR00332">
    <property type="entry name" value="HISTRIAD"/>
</dbReference>
<dbReference type="EMBL" id="HBIZ01005441">
    <property type="protein sequence ID" value="CAE0750532.1"/>
    <property type="molecule type" value="Transcribed_RNA"/>
</dbReference>
<dbReference type="CDD" id="cd01277">
    <property type="entry name" value="HINT_subgroup"/>
    <property type="match status" value="1"/>
</dbReference>
<accession>A0A7S4B163</accession>
<evidence type="ECO:0000256" key="6">
    <source>
        <dbReference type="PROSITE-ProRule" id="PRU00464"/>
    </source>
</evidence>
<dbReference type="Gene3D" id="3.30.428.10">
    <property type="entry name" value="HIT-like"/>
    <property type="match status" value="1"/>
</dbReference>